<evidence type="ECO:0000256" key="14">
    <source>
        <dbReference type="ARBA" id="ARBA00022963"/>
    </source>
</evidence>
<evidence type="ECO:0000256" key="7">
    <source>
        <dbReference type="ARBA" id="ARBA00021726"/>
    </source>
</evidence>
<evidence type="ECO:0000256" key="15">
    <source>
        <dbReference type="ARBA" id="ARBA00023098"/>
    </source>
</evidence>
<keyword evidence="17 20" id="KW-0998">Cell outer membrane</keyword>
<dbReference type="EMBL" id="JAAZQD010000003">
    <property type="protein sequence ID" value="NKZ39247.1"/>
    <property type="molecule type" value="Genomic_DNA"/>
</dbReference>
<reference evidence="22 23" key="1">
    <citation type="journal article" date="2017" name="Int. J. Syst. Evol. Microbiol.">
        <title>Oleiagrimonas citrea sp. nov., a marine bacterium isolated from tidal flat sediment and emended description of the genus Oleiagrimonas Fang et al. 2015 and Oleiagrimonas soli.</title>
        <authorList>
            <person name="Yang S.H."/>
            <person name="Seo H.S."/>
            <person name="Seong C.N."/>
            <person name="Kwon K.K."/>
        </authorList>
    </citation>
    <scope>NUCLEOTIDE SEQUENCE [LARGE SCALE GENOMIC DNA]</scope>
    <source>
        <strain evidence="22 23">MEBiC09124</strain>
    </source>
</reference>
<evidence type="ECO:0000256" key="13">
    <source>
        <dbReference type="ARBA" id="ARBA00022837"/>
    </source>
</evidence>
<keyword evidence="12 20" id="KW-0378">Hydrolase</keyword>
<evidence type="ECO:0000256" key="6">
    <source>
        <dbReference type="ARBA" id="ARBA00013278"/>
    </source>
</evidence>
<keyword evidence="13 19" id="KW-0106">Calcium</keyword>
<dbReference type="Gene3D" id="2.40.230.10">
    <property type="entry name" value="Phospholipase A1"/>
    <property type="match status" value="1"/>
</dbReference>
<keyword evidence="8" id="KW-1134">Transmembrane beta strand</keyword>
<dbReference type="Proteomes" id="UP000541636">
    <property type="component" value="Unassembled WGS sequence"/>
</dbReference>
<evidence type="ECO:0000256" key="11">
    <source>
        <dbReference type="ARBA" id="ARBA00022729"/>
    </source>
</evidence>
<feature type="binding site" description="in dimeric form" evidence="19">
    <location>
        <position position="267"/>
    </location>
    <ligand>
        <name>Ca(2+)</name>
        <dbReference type="ChEBI" id="CHEBI:29108"/>
        <label>1</label>
    </ligand>
</feature>
<dbReference type="PANTHER" id="PTHR40457">
    <property type="entry name" value="PHOSPHOLIPASE A1"/>
    <property type="match status" value="1"/>
</dbReference>
<comment type="catalytic activity">
    <reaction evidence="1 20">
        <text>a 1,2-diacyl-sn-glycero-3-phosphocholine + H2O = a 2-acyl-sn-glycero-3-phosphocholine + a fatty acid + H(+)</text>
        <dbReference type="Rhea" id="RHEA:18689"/>
        <dbReference type="ChEBI" id="CHEBI:15377"/>
        <dbReference type="ChEBI" id="CHEBI:15378"/>
        <dbReference type="ChEBI" id="CHEBI:28868"/>
        <dbReference type="ChEBI" id="CHEBI:57643"/>
        <dbReference type="ChEBI" id="CHEBI:57875"/>
        <dbReference type="EC" id="3.1.1.32"/>
    </reaction>
</comment>
<organism evidence="22 23">
    <name type="scientific">Oleiagrimonas citrea</name>
    <dbReference type="NCBI Taxonomy" id="1665687"/>
    <lineage>
        <taxon>Bacteria</taxon>
        <taxon>Pseudomonadati</taxon>
        <taxon>Pseudomonadota</taxon>
        <taxon>Gammaproteobacteria</taxon>
        <taxon>Lysobacterales</taxon>
        <taxon>Rhodanobacteraceae</taxon>
        <taxon>Oleiagrimonas</taxon>
    </lineage>
</organism>
<accession>A0A846ZNI9</accession>
<evidence type="ECO:0000256" key="19">
    <source>
        <dbReference type="PIRSR" id="PIRSR603187-2"/>
    </source>
</evidence>
<dbReference type="PANTHER" id="PTHR40457:SF1">
    <property type="entry name" value="PHOSPHOLIPASE A1"/>
    <property type="match status" value="1"/>
</dbReference>
<keyword evidence="10 19" id="KW-0479">Metal-binding</keyword>
<evidence type="ECO:0000256" key="4">
    <source>
        <dbReference type="ARBA" id="ARBA00011702"/>
    </source>
</evidence>
<comment type="function">
    <text evidence="20">Hydrolysis of phosphatidylcholine with phospholipase A2 (EC 3.1.1.4) and phospholipase A1 (EC 3.1.1.32) activities.</text>
</comment>
<dbReference type="AlphaFoldDB" id="A0A846ZNI9"/>
<feature type="binding site" description="in dimeric form" evidence="19">
    <location>
        <position position="272"/>
    </location>
    <ligand>
        <name>Ca(2+)</name>
        <dbReference type="ChEBI" id="CHEBI:29108"/>
        <label>1</label>
    </ligand>
</feature>
<dbReference type="Pfam" id="PF02253">
    <property type="entry name" value="PLA1"/>
    <property type="match status" value="1"/>
</dbReference>
<evidence type="ECO:0000256" key="20">
    <source>
        <dbReference type="RuleBase" id="RU366027"/>
    </source>
</evidence>
<dbReference type="GO" id="GO:0005509">
    <property type="term" value="F:calcium ion binding"/>
    <property type="evidence" value="ECO:0007669"/>
    <property type="project" value="TreeGrafter"/>
</dbReference>
<protein>
    <recommendedName>
        <fullName evidence="7 20">Phospholipase A1</fullName>
        <ecNumber evidence="5 20">3.1.1.32</ecNumber>
        <ecNumber evidence="6 20">3.1.1.4</ecNumber>
    </recommendedName>
    <alternativeName>
        <fullName evidence="20">Phosphatidylcholine 1-acylhydrolase</fullName>
    </alternativeName>
</protein>
<dbReference type="InterPro" id="IPR003187">
    <property type="entry name" value="PLipase_A1"/>
</dbReference>
<feature type="signal peptide" evidence="20">
    <location>
        <begin position="1"/>
        <end position="24"/>
    </location>
</feature>
<feature type="active site" description="Proton acceptor" evidence="18">
    <location>
        <position position="262"/>
    </location>
</feature>
<comment type="subunit">
    <text evidence="4 20">Homodimer; dimerization is reversible, and the dimeric form is the active one.</text>
</comment>
<gene>
    <name evidence="22" type="ORF">HF690_09840</name>
</gene>
<dbReference type="RefSeq" id="WP_168609291.1">
    <property type="nucleotide sequence ID" value="NZ_JAAZQD010000003.1"/>
</dbReference>
<evidence type="ECO:0000256" key="9">
    <source>
        <dbReference type="ARBA" id="ARBA00022692"/>
    </source>
</evidence>
<feature type="region of interest" description="Disordered" evidence="21">
    <location>
        <begin position="58"/>
        <end position="101"/>
    </location>
</feature>
<dbReference type="InterPro" id="IPR036541">
    <property type="entry name" value="PLipase_A1_sf"/>
</dbReference>
<dbReference type="EC" id="3.1.1.32" evidence="5 20"/>
<evidence type="ECO:0000256" key="10">
    <source>
        <dbReference type="ARBA" id="ARBA00022723"/>
    </source>
</evidence>
<name>A0A846ZNI9_9GAMM</name>
<evidence type="ECO:0000313" key="23">
    <source>
        <dbReference type="Proteomes" id="UP000541636"/>
    </source>
</evidence>
<keyword evidence="23" id="KW-1185">Reference proteome</keyword>
<evidence type="ECO:0000256" key="16">
    <source>
        <dbReference type="ARBA" id="ARBA00023136"/>
    </source>
</evidence>
<sequence length="395" mass="44781">MSRTRLSLLLPFALCALSPAILHAQTTHPEDPKACIGIASDSLRLACYDRAVHRQQVHGAAAQEVQSEDSDEDTTAAATDHPVSPEDSTTHAETPATKPSILQRLFGTEHSAFTSRTEKDQDKPRVSLLDSRWELNRDSKLGTFGIRGYKPVYVLPAFYMTSVNTTPHSPSPDHSVNTPMALDHTEAKFQVSLKTKVWQGVFGQRGDLWLAYTQASHWQVYNSLISRPFRETNYEPEAMLVFDTHYKVLGWNGRLLGIGINHQSNGRSNPLSRSWNRIIADIGFERGPWTIMIRPWWRIHEQRNKDDNPDISDYMGRADVQIVREWGANELTLMARHSLRTGKRSHGALRFTWAFPIHDNLRGYVQVFNGYGESLIDYNHRATYVGLGVSLLGWY</sequence>
<keyword evidence="16" id="KW-0472">Membrane</keyword>
<evidence type="ECO:0000256" key="3">
    <source>
        <dbReference type="ARBA" id="ARBA00010525"/>
    </source>
</evidence>
<proteinExistence type="inferred from homology"/>
<evidence type="ECO:0000256" key="1">
    <source>
        <dbReference type="ARBA" id="ARBA00000111"/>
    </source>
</evidence>
<dbReference type="GO" id="GO:0009279">
    <property type="term" value="C:cell outer membrane"/>
    <property type="evidence" value="ECO:0007669"/>
    <property type="project" value="UniProtKB-SubCell"/>
</dbReference>
<dbReference type="GO" id="GO:0004623">
    <property type="term" value="F:phospholipase A2 activity"/>
    <property type="evidence" value="ECO:0007669"/>
    <property type="project" value="UniProtKB-EC"/>
</dbReference>
<dbReference type="SUPFAM" id="SSF56931">
    <property type="entry name" value="Outer membrane phospholipase A (OMPLA)"/>
    <property type="match status" value="1"/>
</dbReference>
<comment type="similarity">
    <text evidence="3 20">Belongs to the phospholipase A1 family.</text>
</comment>
<dbReference type="EC" id="3.1.1.4" evidence="6 20"/>
<feature type="binding site" description="in dimeric form" evidence="19">
    <location>
        <position position="226"/>
    </location>
    <ligand>
        <name>Ca(2+)</name>
        <dbReference type="ChEBI" id="CHEBI:29108"/>
        <label>1</label>
    </ligand>
</feature>
<comment type="catalytic activity">
    <reaction evidence="2 20">
        <text>a 1,2-diacyl-sn-glycero-3-phosphocholine + H2O = a 1-acyl-sn-glycero-3-phosphocholine + a fatty acid + H(+)</text>
        <dbReference type="Rhea" id="RHEA:15801"/>
        <dbReference type="ChEBI" id="CHEBI:15377"/>
        <dbReference type="ChEBI" id="CHEBI:15378"/>
        <dbReference type="ChEBI" id="CHEBI:28868"/>
        <dbReference type="ChEBI" id="CHEBI:57643"/>
        <dbReference type="ChEBI" id="CHEBI:58168"/>
        <dbReference type="EC" id="3.1.1.4"/>
    </reaction>
</comment>
<comment type="subcellular location">
    <subcellularLocation>
        <location evidence="20">Cell outer membrane</location>
        <topology evidence="20">Multi-pass membrane protein</topology>
    </subcellularLocation>
    <text evidence="20">One of the very few enzymes located there.</text>
</comment>
<keyword evidence="11 20" id="KW-0732">Signal</keyword>
<evidence type="ECO:0000256" key="12">
    <source>
        <dbReference type="ARBA" id="ARBA00022801"/>
    </source>
</evidence>
<evidence type="ECO:0000256" key="2">
    <source>
        <dbReference type="ARBA" id="ARBA00001604"/>
    </source>
</evidence>
<feature type="binding site" description="in dimeric form" evidence="19">
    <location>
        <position position="307"/>
    </location>
    <ligand>
        <name>Ca(2+)</name>
        <dbReference type="ChEBI" id="CHEBI:29108"/>
        <label>1</label>
    </ligand>
</feature>
<evidence type="ECO:0000256" key="8">
    <source>
        <dbReference type="ARBA" id="ARBA00022452"/>
    </source>
</evidence>
<dbReference type="GO" id="GO:0008970">
    <property type="term" value="F:phospholipase A1 activity"/>
    <property type="evidence" value="ECO:0007669"/>
    <property type="project" value="UniProtKB-EC"/>
</dbReference>
<comment type="cofactor">
    <cofactor evidence="20">
        <name>Ca(2+)</name>
        <dbReference type="ChEBI" id="CHEBI:29108"/>
    </cofactor>
    <text evidence="20">Binds 1 Ca(2+) ion per monomer. In the dimeric form the Ca(2+) is bound by different amino acids with binding of each Ca(2+) shared with ligands coming from each monomer. The Ca(2+) ion may have a role in catalysis.</text>
</comment>
<keyword evidence="14 20" id="KW-0442">Lipid degradation</keyword>
<feature type="chain" id="PRO_5033093701" description="Phospholipase A1" evidence="20">
    <location>
        <begin position="25"/>
        <end position="395"/>
    </location>
</feature>
<dbReference type="GO" id="GO:0016042">
    <property type="term" value="P:lipid catabolic process"/>
    <property type="evidence" value="ECO:0007669"/>
    <property type="project" value="UniProtKB-KW"/>
</dbReference>
<comment type="caution">
    <text evidence="22">The sequence shown here is derived from an EMBL/GenBank/DDBJ whole genome shotgun (WGS) entry which is preliminary data.</text>
</comment>
<feature type="active site" description="Nucleophile" evidence="18">
    <location>
        <position position="264"/>
    </location>
</feature>
<evidence type="ECO:0000256" key="21">
    <source>
        <dbReference type="SAM" id="MobiDB-lite"/>
    </source>
</evidence>
<keyword evidence="15 20" id="KW-0443">Lipid metabolism</keyword>
<dbReference type="CDD" id="cd00541">
    <property type="entry name" value="OMPLA"/>
    <property type="match status" value="1"/>
</dbReference>
<keyword evidence="9" id="KW-0812">Transmembrane</keyword>
<evidence type="ECO:0000256" key="17">
    <source>
        <dbReference type="ARBA" id="ARBA00023237"/>
    </source>
</evidence>
<dbReference type="PRINTS" id="PR01486">
    <property type="entry name" value="PHPHLIPASEA1"/>
</dbReference>
<evidence type="ECO:0000256" key="18">
    <source>
        <dbReference type="PIRSR" id="PIRSR603187-1"/>
    </source>
</evidence>
<evidence type="ECO:0000313" key="22">
    <source>
        <dbReference type="EMBL" id="NKZ39247.1"/>
    </source>
</evidence>
<evidence type="ECO:0000256" key="5">
    <source>
        <dbReference type="ARBA" id="ARBA00013179"/>
    </source>
</evidence>